<dbReference type="Pfam" id="PF19779">
    <property type="entry name" value="DUF6264"/>
    <property type="match status" value="1"/>
</dbReference>
<feature type="transmembrane region" description="Helical" evidence="2">
    <location>
        <begin position="146"/>
        <end position="170"/>
    </location>
</feature>
<proteinExistence type="predicted"/>
<keyword evidence="2" id="KW-1133">Transmembrane helix</keyword>
<name>A0A4R6DNC8_9MICO</name>
<feature type="compositionally biased region" description="Basic and acidic residues" evidence="1">
    <location>
        <begin position="118"/>
        <end position="130"/>
    </location>
</feature>
<feature type="transmembrane region" description="Helical" evidence="2">
    <location>
        <begin position="190"/>
        <end position="211"/>
    </location>
</feature>
<feature type="compositionally biased region" description="Basic and acidic residues" evidence="1">
    <location>
        <begin position="68"/>
        <end position="79"/>
    </location>
</feature>
<feature type="region of interest" description="Disordered" evidence="1">
    <location>
        <begin position="1"/>
        <end position="135"/>
    </location>
</feature>
<comment type="caution">
    <text evidence="3">The sequence shown here is derived from an EMBL/GenBank/DDBJ whole genome shotgun (WGS) entry which is preliminary data.</text>
</comment>
<dbReference type="EMBL" id="SNVW01000001">
    <property type="protein sequence ID" value="TDN46441.1"/>
    <property type="molecule type" value="Genomic_DNA"/>
</dbReference>
<dbReference type="Proteomes" id="UP000295764">
    <property type="component" value="Unassembled WGS sequence"/>
</dbReference>
<evidence type="ECO:0000313" key="3">
    <source>
        <dbReference type="EMBL" id="TDN46441.1"/>
    </source>
</evidence>
<gene>
    <name evidence="3" type="ORF">EDF64_101306</name>
</gene>
<protein>
    <submittedName>
        <fullName evidence="3">Uncharacterized protein</fullName>
    </submittedName>
</protein>
<keyword evidence="2" id="KW-0472">Membrane</keyword>
<organism evidence="3 4">
    <name type="scientific">Curtobacterium flaccumfaciens</name>
    <dbReference type="NCBI Taxonomy" id="2035"/>
    <lineage>
        <taxon>Bacteria</taxon>
        <taxon>Bacillati</taxon>
        <taxon>Actinomycetota</taxon>
        <taxon>Actinomycetes</taxon>
        <taxon>Micrococcales</taxon>
        <taxon>Microbacteriaceae</taxon>
        <taxon>Curtobacterium</taxon>
    </lineage>
</organism>
<dbReference type="RefSeq" id="WP_133518329.1">
    <property type="nucleotide sequence ID" value="NZ_SNVW01000001.1"/>
</dbReference>
<reference evidence="3 4" key="1">
    <citation type="submission" date="2019-03" db="EMBL/GenBank/DDBJ databases">
        <title>Genomic analyses of the natural microbiome of Caenorhabditis elegans.</title>
        <authorList>
            <person name="Samuel B."/>
        </authorList>
    </citation>
    <scope>NUCLEOTIDE SEQUENCE [LARGE SCALE GENOMIC DNA]</scope>
    <source>
        <strain evidence="3 4">JUb65</strain>
    </source>
</reference>
<keyword evidence="2" id="KW-0812">Transmembrane</keyword>
<dbReference type="InterPro" id="IPR046231">
    <property type="entry name" value="DUF6264"/>
</dbReference>
<sequence length="261" mass="27796">MSDERPDGWSSVPAREPGHVADGADGLEARRTPDGSADAPAPGRVHGRPAPQYGEYAPEGWVNPVLVEQERREQEERSRALRQQAAQDAVRDRRGGPGAVRQGAANGRPDAGPGAPTGRDDGAADPRPDGRPAPLAARFGRSPIDFVLTVGFLAIGLWTVVQAMSVGRFASAIRLTVERQFTDLADPGALSQAAAVRAVVMAIVFVLVAWWSIRRLRARRRTFWVPLLGGVAGLLLGVVPFVVVVINDPAVAAYLHRMAGS</sequence>
<dbReference type="OrthoDB" id="5125658at2"/>
<accession>A0A4R6DNC8</accession>
<dbReference type="AlphaFoldDB" id="A0A4R6DNC8"/>
<feature type="transmembrane region" description="Helical" evidence="2">
    <location>
        <begin position="223"/>
        <end position="246"/>
    </location>
</feature>
<evidence type="ECO:0000256" key="1">
    <source>
        <dbReference type="SAM" id="MobiDB-lite"/>
    </source>
</evidence>
<evidence type="ECO:0000313" key="4">
    <source>
        <dbReference type="Proteomes" id="UP000295764"/>
    </source>
</evidence>
<evidence type="ECO:0000256" key="2">
    <source>
        <dbReference type="SAM" id="Phobius"/>
    </source>
</evidence>